<evidence type="ECO:0000256" key="1">
    <source>
        <dbReference type="SAM" id="MobiDB-lite"/>
    </source>
</evidence>
<feature type="compositionally biased region" description="Basic and acidic residues" evidence="1">
    <location>
        <begin position="475"/>
        <end position="486"/>
    </location>
</feature>
<evidence type="ECO:0000313" key="3">
    <source>
        <dbReference type="EMBL" id="CUG93324.1"/>
    </source>
</evidence>
<keyword evidence="4" id="KW-1185">Reference proteome</keyword>
<feature type="region of interest" description="Disordered" evidence="1">
    <location>
        <begin position="209"/>
        <end position="230"/>
    </location>
</feature>
<dbReference type="Proteomes" id="UP000051952">
    <property type="component" value="Unassembled WGS sequence"/>
</dbReference>
<dbReference type="AlphaFoldDB" id="A0A0S4JP62"/>
<feature type="compositionally biased region" description="Basic and acidic residues" evidence="1">
    <location>
        <begin position="369"/>
        <end position="387"/>
    </location>
</feature>
<feature type="region of interest" description="Disordered" evidence="1">
    <location>
        <begin position="344"/>
        <end position="427"/>
    </location>
</feature>
<evidence type="ECO:0000313" key="4">
    <source>
        <dbReference type="Proteomes" id="UP000051952"/>
    </source>
</evidence>
<dbReference type="InterPro" id="IPR056614">
    <property type="entry name" value="FAZ1_cons"/>
</dbReference>
<organism evidence="3 4">
    <name type="scientific">Bodo saltans</name>
    <name type="common">Flagellated protozoan</name>
    <dbReference type="NCBI Taxonomy" id="75058"/>
    <lineage>
        <taxon>Eukaryota</taxon>
        <taxon>Discoba</taxon>
        <taxon>Euglenozoa</taxon>
        <taxon>Kinetoplastea</taxon>
        <taxon>Metakinetoplastina</taxon>
        <taxon>Eubodonida</taxon>
        <taxon>Bodonidae</taxon>
        <taxon>Bodo</taxon>
    </lineage>
</organism>
<feature type="non-terminal residue" evidence="3">
    <location>
        <position position="1"/>
    </location>
</feature>
<protein>
    <recommendedName>
        <fullName evidence="2">Flagellar attachment zone protein 1 conserved domain-containing protein</fullName>
    </recommendedName>
</protein>
<feature type="domain" description="Flagellar attachment zone protein 1 conserved" evidence="2">
    <location>
        <begin position="63"/>
        <end position="146"/>
    </location>
</feature>
<name>A0A0S4JP62_BODSA</name>
<dbReference type="VEuPathDB" id="TriTrypDB:BSAL_42070"/>
<feature type="region of interest" description="Disordered" evidence="1">
    <location>
        <begin position="447"/>
        <end position="466"/>
    </location>
</feature>
<dbReference type="EMBL" id="CYKH01002144">
    <property type="protein sequence ID" value="CUG93324.1"/>
    <property type="molecule type" value="Genomic_DNA"/>
</dbReference>
<feature type="compositionally biased region" description="Low complexity" evidence="1">
    <location>
        <begin position="449"/>
        <end position="459"/>
    </location>
</feature>
<sequence>TTASQMRPSSSVSPTWTTSLTRSTSATFANVSLSLTLTDAMTRTPTPTLQQFPSIEISRVLLRISGNLWDDVLTSNPQRVEEYAIGDIASALQVPSFYIVIHQLSIGSLLVDFDVVQNESIRISSAGINELLSTAPVNGLAFLYSDQTSSSEQVAVISSRTIEAIPASSSACNASCLIGIIVATSVVSIVLATSCICWKLGCWRCPSKSHEEQHDPDTQTQMSLPALPPTSRRVYHDEPFDPLPGVIMPPQSLAFPTTRSSSTDDGDSHHRVIHVVTNGSPASPSKISEYGSFKLYRTGYKHIPPTESSVVTTADLLDWDMIESLRGVSVDQQQAHNFAATRDGIETPIKQRQHHEERGGVVSPSALRLRPDRRDGGFEHVVGETRSHTASPRHSPRHAVVSIFPEDSSDERDERDDRSDTSRASRSSLWEWEFAELPEEAVVSIATVSRQQQQQRSPPQHAPVHLPFEEAPPIHAHDQARVDVRRPVPPTSRVRSRMAVSDAVGRRHLNAQHTDSKNPFAELEEEDE</sequence>
<proteinExistence type="predicted"/>
<gene>
    <name evidence="3" type="ORF">BSAL_42070</name>
</gene>
<reference evidence="4" key="1">
    <citation type="submission" date="2015-09" db="EMBL/GenBank/DDBJ databases">
        <authorList>
            <consortium name="Pathogen Informatics"/>
        </authorList>
    </citation>
    <scope>NUCLEOTIDE SEQUENCE [LARGE SCALE GENOMIC DNA]</scope>
    <source>
        <strain evidence="4">Lake Konstanz</strain>
    </source>
</reference>
<feature type="region of interest" description="Disordered" evidence="1">
    <location>
        <begin position="474"/>
        <end position="528"/>
    </location>
</feature>
<dbReference type="Pfam" id="PF23398">
    <property type="entry name" value="FAZ1_cons"/>
    <property type="match status" value="1"/>
</dbReference>
<evidence type="ECO:0000259" key="2">
    <source>
        <dbReference type="Pfam" id="PF23398"/>
    </source>
</evidence>
<accession>A0A0S4JP62</accession>